<dbReference type="STRING" id="571933.SAMN05216362_1503"/>
<dbReference type="OrthoDB" id="1634058at2"/>
<dbReference type="GO" id="GO:0006355">
    <property type="term" value="P:regulation of DNA-templated transcription"/>
    <property type="evidence" value="ECO:0007669"/>
    <property type="project" value="InterPro"/>
</dbReference>
<dbReference type="RefSeq" id="WP_091775726.1">
    <property type="nucleotide sequence ID" value="NZ_CAESCL010000016.1"/>
</dbReference>
<organism evidence="1 2">
    <name type="scientific">Piscibacillus halophilus</name>
    <dbReference type="NCBI Taxonomy" id="571933"/>
    <lineage>
        <taxon>Bacteria</taxon>
        <taxon>Bacillati</taxon>
        <taxon>Bacillota</taxon>
        <taxon>Bacilli</taxon>
        <taxon>Bacillales</taxon>
        <taxon>Bacillaceae</taxon>
        <taxon>Piscibacillus</taxon>
    </lineage>
</organism>
<evidence type="ECO:0000313" key="2">
    <source>
        <dbReference type="Proteomes" id="UP000199427"/>
    </source>
</evidence>
<name>A0A1H9LQT6_9BACI</name>
<dbReference type="Proteomes" id="UP000199427">
    <property type="component" value="Unassembled WGS sequence"/>
</dbReference>
<dbReference type="Gene3D" id="1.10.1220.10">
    <property type="entry name" value="Met repressor-like"/>
    <property type="match status" value="1"/>
</dbReference>
<protein>
    <submittedName>
        <fullName evidence="1">CopG family transcriptional regulator / antitoxin EndoAI</fullName>
    </submittedName>
</protein>
<dbReference type="InterPro" id="IPR013321">
    <property type="entry name" value="Arc_rbn_hlx_hlx"/>
</dbReference>
<keyword evidence="2" id="KW-1185">Reference proteome</keyword>
<dbReference type="AlphaFoldDB" id="A0A1H9LQT6"/>
<dbReference type="EMBL" id="FOES01000050">
    <property type="protein sequence ID" value="SER13243.1"/>
    <property type="molecule type" value="Genomic_DNA"/>
</dbReference>
<proteinExistence type="predicted"/>
<reference evidence="1 2" key="1">
    <citation type="submission" date="2016-10" db="EMBL/GenBank/DDBJ databases">
        <authorList>
            <person name="de Groot N.N."/>
        </authorList>
    </citation>
    <scope>NUCLEOTIDE SEQUENCE [LARGE SCALE GENOMIC DNA]</scope>
    <source>
        <strain evidence="1 2">DSM 21633</strain>
    </source>
</reference>
<accession>A0A1H9LQT6</accession>
<sequence>MSETSKEIVVRLPESLIDECDNLVESHEELDREALILQAINTYVQEEKKRKIKDKMRRGYVEMRNINLGIASEAFEAEEEAETTLERLVSGV</sequence>
<evidence type="ECO:0000313" key="1">
    <source>
        <dbReference type="EMBL" id="SER13243.1"/>
    </source>
</evidence>
<gene>
    <name evidence="1" type="ORF">SAMN05216362_1503</name>
</gene>